<dbReference type="EMBL" id="CMVM020000180">
    <property type="status" value="NOT_ANNOTATED_CDS"/>
    <property type="molecule type" value="Genomic_DNA"/>
</dbReference>
<evidence type="ECO:0000259" key="2">
    <source>
        <dbReference type="PROSITE" id="PS50011"/>
    </source>
</evidence>
<dbReference type="PROSITE" id="PS50011">
    <property type="entry name" value="PROTEIN_KINASE_DOM"/>
    <property type="match status" value="1"/>
</dbReference>
<organism evidence="3 4">
    <name type="scientific">Onchocerca volvulus</name>
    <dbReference type="NCBI Taxonomy" id="6282"/>
    <lineage>
        <taxon>Eukaryota</taxon>
        <taxon>Metazoa</taxon>
        <taxon>Ecdysozoa</taxon>
        <taxon>Nematoda</taxon>
        <taxon>Chromadorea</taxon>
        <taxon>Rhabditida</taxon>
        <taxon>Spirurina</taxon>
        <taxon>Spiruromorpha</taxon>
        <taxon>Filarioidea</taxon>
        <taxon>Onchocercidae</taxon>
        <taxon>Onchocerca</taxon>
    </lineage>
</organism>
<dbReference type="GO" id="GO:0004672">
    <property type="term" value="F:protein kinase activity"/>
    <property type="evidence" value="ECO:0007669"/>
    <property type="project" value="InterPro"/>
</dbReference>
<dbReference type="AlphaFoldDB" id="A0A8R1TWE0"/>
<dbReference type="InterPro" id="IPR000719">
    <property type="entry name" value="Prot_kinase_dom"/>
</dbReference>
<proteinExistence type="predicted"/>
<dbReference type="SMART" id="SM00220">
    <property type="entry name" value="S_TKc"/>
    <property type="match status" value="1"/>
</dbReference>
<feature type="compositionally biased region" description="Low complexity" evidence="1">
    <location>
        <begin position="25"/>
        <end position="41"/>
    </location>
</feature>
<feature type="compositionally biased region" description="Basic and acidic residues" evidence="1">
    <location>
        <begin position="386"/>
        <end position="395"/>
    </location>
</feature>
<dbReference type="SUPFAM" id="SSF56112">
    <property type="entry name" value="Protein kinase-like (PK-like)"/>
    <property type="match status" value="1"/>
</dbReference>
<evidence type="ECO:0000256" key="1">
    <source>
        <dbReference type="SAM" id="MobiDB-lite"/>
    </source>
</evidence>
<accession>A0A8R1TWE0</accession>
<feature type="compositionally biased region" description="Basic and acidic residues" evidence="1">
    <location>
        <begin position="8"/>
        <end position="24"/>
    </location>
</feature>
<keyword evidence="4" id="KW-1185">Reference proteome</keyword>
<feature type="region of interest" description="Disordered" evidence="1">
    <location>
        <begin position="386"/>
        <end position="415"/>
    </location>
</feature>
<evidence type="ECO:0000313" key="4">
    <source>
        <dbReference type="Proteomes" id="UP000024404"/>
    </source>
</evidence>
<dbReference type="EnsemblMetazoa" id="OVOC6774.1">
    <property type="protein sequence ID" value="OVOC6774.1"/>
    <property type="gene ID" value="WBGene00243583"/>
</dbReference>
<feature type="compositionally biased region" description="Basic residues" evidence="1">
    <location>
        <begin position="460"/>
        <end position="476"/>
    </location>
</feature>
<reference evidence="3" key="2">
    <citation type="submission" date="2022-06" db="UniProtKB">
        <authorList>
            <consortium name="EnsemblMetazoa"/>
        </authorList>
    </citation>
    <scope>IDENTIFICATION</scope>
</reference>
<feature type="region of interest" description="Disordered" evidence="1">
    <location>
        <begin position="1"/>
        <end position="52"/>
    </location>
</feature>
<dbReference type="InterPro" id="IPR011009">
    <property type="entry name" value="Kinase-like_dom_sf"/>
</dbReference>
<feature type="domain" description="Protein kinase" evidence="2">
    <location>
        <begin position="78"/>
        <end position="353"/>
    </location>
</feature>
<dbReference type="Pfam" id="PF00069">
    <property type="entry name" value="Pkinase"/>
    <property type="match status" value="1"/>
</dbReference>
<name>A0A8R1TWE0_ONCVO</name>
<dbReference type="GO" id="GO:0005524">
    <property type="term" value="F:ATP binding"/>
    <property type="evidence" value="ECO:0007669"/>
    <property type="project" value="InterPro"/>
</dbReference>
<dbReference type="InterPro" id="IPR050235">
    <property type="entry name" value="CK1_Ser-Thr_kinase"/>
</dbReference>
<dbReference type="PANTHER" id="PTHR11909">
    <property type="entry name" value="CASEIN KINASE-RELATED"/>
    <property type="match status" value="1"/>
</dbReference>
<protein>
    <submittedName>
        <fullName evidence="3">Protein kinase domain-containing protein</fullName>
    </submittedName>
</protein>
<dbReference type="Gene3D" id="1.10.510.10">
    <property type="entry name" value="Transferase(Phosphotransferase) domain 1"/>
    <property type="match status" value="1"/>
</dbReference>
<sequence length="476" mass="54790">MQRRQLKRTKDNEEPVRSARKSESKIMSATTTTSKTTVESKSSSEENEQSGIEAELPIDVKKKIFLKNGGIIEIDKKRYTVDGPIKGDFGIVGLMERENSKALFALHYEARNSNIKRLQVEIDVLKNSTKVGKLVHVTSLISHGKNAKVNIQYFMTKMFGETIRELRDRLGEFSIATSLKLSYLTIECIEELHRIGFIHRDIKPAVYAIGLEAEESQLFLFGLGLARRYKSANKNTSIKKRNKVHRMGNIRYMSRSSHKWMERSRKDDLESWLYMIVEFFLKTSSLPWEDEKNYDKVLKAKEAFMTNGYLKIFKKCKGLPAGVNTIVRQINTFQYETKPDYHLIKNIFRNAILQGNYKSEKLDWLKNKEGEILRAGACESKIFGEKSEREKELSQRSEGSIKQTKEEEYDLMPKGGVEERSVFMMPKANRSSVESLSPQQMKSSYYTPSINASETYLASKTHKSKSAKKTKKSRKS</sequence>
<evidence type="ECO:0000313" key="3">
    <source>
        <dbReference type="EnsemblMetazoa" id="OVOC6774.1"/>
    </source>
</evidence>
<reference evidence="4" key="1">
    <citation type="submission" date="2013-10" db="EMBL/GenBank/DDBJ databases">
        <title>Genome sequencing of Onchocerca volvulus.</title>
        <authorList>
            <person name="Cotton J."/>
            <person name="Tsai J."/>
            <person name="Stanley E."/>
            <person name="Tracey A."/>
            <person name="Holroyd N."/>
            <person name="Lustigman S."/>
            <person name="Berriman M."/>
        </authorList>
    </citation>
    <scope>NUCLEOTIDE SEQUENCE</scope>
</reference>
<feature type="region of interest" description="Disordered" evidence="1">
    <location>
        <begin position="455"/>
        <end position="476"/>
    </location>
</feature>
<dbReference type="Proteomes" id="UP000024404">
    <property type="component" value="Unassembled WGS sequence"/>
</dbReference>